<sequence length="245" mass="25167">MKILSKLMLLALPVLAACGGGSSDQVCTTDANLNKSCAKKTSHALPEGIWGGATNNGLSVQTLVLENGQYFSVYTSSGLFTWLVEGIMTATDGAFTDPAAVVFASSGAVQATAVNGTFLAKTSFSATTPGTLQFNGNYNTVYDTPLAVADVLGTWHNTVPVMTTVNFAADGSLTGQQGGCTFTGSVRPRSTGKHVLDGTLTFTSAACAIGNGVSLPIESTVINGQLTFVGVTPQRTGAFYLSATR</sequence>
<keyword evidence="3" id="KW-1185">Reference proteome</keyword>
<evidence type="ECO:0008006" key="4">
    <source>
        <dbReference type="Google" id="ProtNLM"/>
    </source>
</evidence>
<proteinExistence type="predicted"/>
<evidence type="ECO:0000313" key="2">
    <source>
        <dbReference type="EMBL" id="SAL69127.1"/>
    </source>
</evidence>
<gene>
    <name evidence="2" type="ORF">AWB66_04315</name>
</gene>
<dbReference type="RefSeq" id="WP_087632203.1">
    <property type="nucleotide sequence ID" value="NZ_FCNZ02000017.1"/>
</dbReference>
<evidence type="ECO:0000256" key="1">
    <source>
        <dbReference type="SAM" id="SignalP"/>
    </source>
</evidence>
<dbReference type="EMBL" id="FCNZ02000017">
    <property type="protein sequence ID" value="SAL69127.1"/>
    <property type="molecule type" value="Genomic_DNA"/>
</dbReference>
<dbReference type="AlphaFoldDB" id="A0A158JJR0"/>
<organism evidence="2 3">
    <name type="scientific">Caballeronia telluris</name>
    <dbReference type="NCBI Taxonomy" id="326475"/>
    <lineage>
        <taxon>Bacteria</taxon>
        <taxon>Pseudomonadati</taxon>
        <taxon>Pseudomonadota</taxon>
        <taxon>Betaproteobacteria</taxon>
        <taxon>Burkholderiales</taxon>
        <taxon>Burkholderiaceae</taxon>
        <taxon>Caballeronia</taxon>
    </lineage>
</organism>
<comment type="caution">
    <text evidence="2">The sequence shown here is derived from an EMBL/GenBank/DDBJ whole genome shotgun (WGS) entry which is preliminary data.</text>
</comment>
<protein>
    <recommendedName>
        <fullName evidence="4">Lipoprotein</fullName>
    </recommendedName>
</protein>
<keyword evidence="1" id="KW-0732">Signal</keyword>
<feature type="chain" id="PRO_5011118353" description="Lipoprotein" evidence="1">
    <location>
        <begin position="17"/>
        <end position="245"/>
    </location>
</feature>
<name>A0A158JJR0_9BURK</name>
<accession>A0A158JJR0</accession>
<reference evidence="2" key="1">
    <citation type="submission" date="2016-01" db="EMBL/GenBank/DDBJ databases">
        <authorList>
            <person name="Peeters Charlotte."/>
        </authorList>
    </citation>
    <scope>NUCLEOTIDE SEQUENCE</scope>
    <source>
        <strain evidence="2">LMG 22936</strain>
    </source>
</reference>
<evidence type="ECO:0000313" key="3">
    <source>
        <dbReference type="Proteomes" id="UP000054717"/>
    </source>
</evidence>
<dbReference type="Proteomes" id="UP000054717">
    <property type="component" value="Unassembled WGS sequence"/>
</dbReference>
<dbReference type="PROSITE" id="PS51257">
    <property type="entry name" value="PROKAR_LIPOPROTEIN"/>
    <property type="match status" value="1"/>
</dbReference>
<feature type="signal peptide" evidence="1">
    <location>
        <begin position="1"/>
        <end position="16"/>
    </location>
</feature>